<evidence type="ECO:0000313" key="3">
    <source>
        <dbReference type="EMBL" id="TGD44607.1"/>
    </source>
</evidence>
<name>A0ABY2KSL3_9RHOB</name>
<evidence type="ECO:0000256" key="2">
    <source>
        <dbReference type="SAM" id="SignalP"/>
    </source>
</evidence>
<dbReference type="RefSeq" id="WP_135428982.1">
    <property type="nucleotide sequence ID" value="NZ_RPEM01000002.1"/>
</dbReference>
<keyword evidence="4" id="KW-1185">Reference proteome</keyword>
<gene>
    <name evidence="3" type="ORF">EEB11_03230</name>
</gene>
<protein>
    <submittedName>
        <fullName evidence="3">Uncharacterized protein</fullName>
    </submittedName>
</protein>
<proteinExistence type="predicted"/>
<reference evidence="3 4" key="1">
    <citation type="submission" date="2018-11" db="EMBL/GenBank/DDBJ databases">
        <title>Tabrizicola sp. isolated from sediment of alpine lake.</title>
        <authorList>
            <person name="Liu Z."/>
        </authorList>
    </citation>
    <scope>NUCLEOTIDE SEQUENCE [LARGE SCALE GENOMIC DNA]</scope>
    <source>
        <strain evidence="3 4">DRYC-M-16</strain>
    </source>
</reference>
<accession>A0ABY2KSL3</accession>
<feature type="region of interest" description="Disordered" evidence="1">
    <location>
        <begin position="661"/>
        <end position="686"/>
    </location>
</feature>
<feature type="chain" id="PRO_5045581924" evidence="2">
    <location>
        <begin position="18"/>
        <end position="740"/>
    </location>
</feature>
<dbReference type="Proteomes" id="UP000297741">
    <property type="component" value="Unassembled WGS sequence"/>
</dbReference>
<evidence type="ECO:0000256" key="1">
    <source>
        <dbReference type="SAM" id="MobiDB-lite"/>
    </source>
</evidence>
<dbReference type="EMBL" id="RPEM01000002">
    <property type="protein sequence ID" value="TGD44607.1"/>
    <property type="molecule type" value="Genomic_DNA"/>
</dbReference>
<comment type="caution">
    <text evidence="3">The sequence shown here is derived from an EMBL/GenBank/DDBJ whole genome shotgun (WGS) entry which is preliminary data.</text>
</comment>
<evidence type="ECO:0000313" key="4">
    <source>
        <dbReference type="Proteomes" id="UP000297741"/>
    </source>
</evidence>
<feature type="signal peptide" evidence="2">
    <location>
        <begin position="1"/>
        <end position="17"/>
    </location>
</feature>
<sequence>MRVLLLLFTLLTGQAQAQALGVTVRTGDHGAFTRIVLTFPARVSWVLGRTSGGYGLRVAGPRLNYNLSSVFDLITKDRLRTIGVDPANGDLLFGVDCPCHAIPFELGSRFLVIDIRDGAPPPNSSFERRLVDGTLASPIRPSVPIRPRSNGGFTATYDWLDRPTPVQRSAPTPPAEPEIAGLDSDLRLQDFRTMLIEEMGRGATQGVVEMQPRQRLADPATDSAISPQPDNARAAVIELPGIGITSGPDSPPDLMVQGSNCPAPAEVDVGAWAATEEAADELSRARAALLSEFDVPDRDSVVQAVNTHLHFGFGAEARLMLSSFMPAGQDTALRTGLSYLLDGDLPPDNPFLSMQSCDSAAALWALLAAPEGEVLPYVNGTSISRTFLALPRHLRTMLGPEVAKRLLRSGDGANAQVVTQSFARAAPQGDPTIDLLSADQALIGGAPAEAEAALPTGATGETAMAALFTLVEARFQQRKPIEGRDILALEAFSFEHGNGPLRPRLDRALAHGAALGGDFTAAFDHALNSPALEQDVWMLMGDVGAESQLLLHAVGLDPIRRDSLPLAIRSKLAERLLDAGLPNIAANWTQKGDLDDSLTARIALANGDARGALQALAANLPNADADLLAASFAALGDFESAANRLEGSGNIAEAQRLQRWSGTWPSPADGADDPSNPADTGASGLAATDPWSAVAGLIDPDQAIATSPPLLAGQTQLNQSAATRQAIADLLATAPVDAAP</sequence>
<keyword evidence="2" id="KW-0732">Signal</keyword>
<organism evidence="3 4">
    <name type="scientific">Pseudotabrizicola sediminis</name>
    <dbReference type="NCBI Taxonomy" id="2486418"/>
    <lineage>
        <taxon>Bacteria</taxon>
        <taxon>Pseudomonadati</taxon>
        <taxon>Pseudomonadota</taxon>
        <taxon>Alphaproteobacteria</taxon>
        <taxon>Rhodobacterales</taxon>
        <taxon>Paracoccaceae</taxon>
        <taxon>Pseudotabrizicola</taxon>
    </lineage>
</organism>